<dbReference type="RefSeq" id="WP_088982959.1">
    <property type="nucleotide sequence ID" value="NZ_LT607413.1"/>
</dbReference>
<dbReference type="SUPFAM" id="SSF53335">
    <property type="entry name" value="S-adenosyl-L-methionine-dependent methyltransferases"/>
    <property type="match status" value="1"/>
</dbReference>
<dbReference type="InterPro" id="IPR029063">
    <property type="entry name" value="SAM-dependent_MTases_sf"/>
</dbReference>
<reference evidence="2" key="1">
    <citation type="submission" date="2016-06" db="EMBL/GenBank/DDBJ databases">
        <authorList>
            <person name="Varghese N."/>
            <person name="Submissions Spin"/>
        </authorList>
    </citation>
    <scope>NUCLEOTIDE SEQUENCE [LARGE SCALE GENOMIC DNA]</scope>
    <source>
        <strain evidence="2">DSM 43816</strain>
    </source>
</reference>
<name>A0A1C4YGT3_MICEC</name>
<evidence type="ECO:0008006" key="3">
    <source>
        <dbReference type="Google" id="ProtNLM"/>
    </source>
</evidence>
<gene>
    <name evidence="1" type="ORF">GA0070618_3972</name>
</gene>
<protein>
    <recommendedName>
        <fullName evidence="3">N-6 DNA methylase</fullName>
    </recommendedName>
</protein>
<dbReference type="AlphaFoldDB" id="A0A1C4YGT3"/>
<accession>A0A1C4YGT3</accession>
<keyword evidence="2" id="KW-1185">Reference proteome</keyword>
<evidence type="ECO:0000313" key="1">
    <source>
        <dbReference type="EMBL" id="SCF19924.1"/>
    </source>
</evidence>
<evidence type="ECO:0000313" key="2">
    <source>
        <dbReference type="Proteomes" id="UP000198253"/>
    </source>
</evidence>
<dbReference type="Proteomes" id="UP000198253">
    <property type="component" value="Chromosome I"/>
</dbReference>
<organism evidence="1 2">
    <name type="scientific">Micromonospora echinospora</name>
    <name type="common">Micromonospora purpurea</name>
    <dbReference type="NCBI Taxonomy" id="1877"/>
    <lineage>
        <taxon>Bacteria</taxon>
        <taxon>Bacillati</taxon>
        <taxon>Actinomycetota</taxon>
        <taxon>Actinomycetes</taxon>
        <taxon>Micromonosporales</taxon>
        <taxon>Micromonosporaceae</taxon>
        <taxon>Micromonospora</taxon>
    </lineage>
</organism>
<dbReference type="EMBL" id="LT607413">
    <property type="protein sequence ID" value="SCF19924.1"/>
    <property type="molecule type" value="Genomic_DNA"/>
</dbReference>
<dbReference type="InParanoid" id="A0A1C4YGT3"/>
<proteinExistence type="predicted"/>
<dbReference type="OrthoDB" id="9784823at2"/>
<sequence length="678" mass="73349">MTAELMSYGEIALLARVERPVVTTWRRRYSDFPTPVPGSSGQMLFPADAVLTWLLDHKLGNADAESLRAERAMHTLTAYAREHGGRRLVLSLGAALCLRYLAGRPLPPDPLPLAGRLDPDDEFLLTDLQEAPALTDIPGMVEQLIEGAYNPSRAYQFLLGSSARLGWPELGADALTSHLVTLVRLAADVPGRLRAGGRLTVGDPHAGSGDLLAALLTDQEPAAFSFNAAQPDPALARLIRRRLLLTGVPEFNIEVVPDDLNDEFAEVDLVVARLPYQPAELRDPAEDLARISDIADRLGPGCTAVVVGPATSLVNVLRDPAAIIKRADLLASGLVEAVVWLPGGVFPARPGYSPAVWLLTRDPVPATQGRLLVADVSSTALDQRIAETAAEDILLWRAEGYRHDGHDPRTGQVVPLDALDLRRGAALRSPGPASVTLHAREAADRPALIGEVERRLTDAGQEAIRHAEEHGPLSTGAVRRDGTRPAELSLEALRTARRVRPLPGHRLSPEHAGPRGHHRVIGSAEVVAQSSQRWMDRLTLAAEYPHVALTDPGDLVVTTVPRFGAFLDEDGFSVIEFPARGLRISSGDVLTPRVLKALLDTARNTTRSPGAVRGPRLRDVTIPDLNRDEATRLDEVLRRLDQRERLLQRQTGLLAELRELAVAGFADGTLTTLYGTNS</sequence>
<dbReference type="Gene3D" id="3.40.50.150">
    <property type="entry name" value="Vaccinia Virus protein VP39"/>
    <property type="match status" value="1"/>
</dbReference>